<accession>A0A0A2GTQ4</accession>
<protein>
    <submittedName>
        <fullName evidence="1">Transcriptional regulator</fullName>
    </submittedName>
</protein>
<dbReference type="EMBL" id="JSAQ01000001">
    <property type="protein sequence ID" value="KGO06669.1"/>
    <property type="molecule type" value="Genomic_DNA"/>
</dbReference>
<dbReference type="PANTHER" id="PTHR45566:SF2">
    <property type="entry name" value="NARL SUBFAMILY"/>
    <property type="match status" value="1"/>
</dbReference>
<dbReference type="PANTHER" id="PTHR45566">
    <property type="entry name" value="HTH-TYPE TRANSCRIPTIONAL REGULATOR YHJB-RELATED"/>
    <property type="match status" value="1"/>
</dbReference>
<dbReference type="InterPro" id="IPR051015">
    <property type="entry name" value="EvgA-like"/>
</dbReference>
<dbReference type="PATRIC" id="fig|1300343.5.peg.328"/>
<dbReference type="KEGG" id="ddo:I597_0326"/>
<reference evidence="1 2" key="1">
    <citation type="submission" date="2014-10" db="EMBL/GenBank/DDBJ databases">
        <title>Draft genome sequence of the proteorhodopsin-containing marine bacterium Dokdonia donghaensis.</title>
        <authorList>
            <person name="Gomez-Consarnau L."/>
            <person name="Gonzalez J.M."/>
            <person name="Riedel T."/>
            <person name="Jaenicke S."/>
            <person name="Wagner-Doebler I."/>
            <person name="Fuhrman J.A."/>
        </authorList>
    </citation>
    <scope>NUCLEOTIDE SEQUENCE [LARGE SCALE GENOMIC DNA]</scope>
    <source>
        <strain evidence="1 2">DSW-1</strain>
    </source>
</reference>
<dbReference type="Proteomes" id="UP000030140">
    <property type="component" value="Unassembled WGS sequence"/>
</dbReference>
<dbReference type="InterPro" id="IPR011006">
    <property type="entry name" value="CheY-like_superfamily"/>
</dbReference>
<gene>
    <name evidence="1" type="ORF">NV36_07295</name>
</gene>
<keyword evidence="2" id="KW-1185">Reference proteome</keyword>
<evidence type="ECO:0000313" key="2">
    <source>
        <dbReference type="Proteomes" id="UP000030140"/>
    </source>
</evidence>
<evidence type="ECO:0000313" key="1">
    <source>
        <dbReference type="EMBL" id="KGO06669.1"/>
    </source>
</evidence>
<dbReference type="RefSeq" id="WP_035325810.1">
    <property type="nucleotide sequence ID" value="NZ_CP015125.1"/>
</dbReference>
<dbReference type="OrthoDB" id="659223at2"/>
<dbReference type="Gene3D" id="3.40.50.2300">
    <property type="match status" value="1"/>
</dbReference>
<sequence>MFKKILAAEDIDNIKLGVSSILKQLKIPEVVHVEYCDEAFLEFKMAIQDNAPFDLLITDLSFKESHRKERLTSGEHLFKALKEVDPSIKVIVYSMEDHPQRFDSLWKSGLLDGYVCKDRRGLENLKEAIEQVAKGEKYISQHLADNVKQKNLVELNNYDIELLSLLADGATQDEIQHYFKSKNMKPYSRSSIEKRLRELRTEFGAKTTIHLIRLLADLRLI</sequence>
<organism evidence="1 2">
    <name type="scientific">Dokdonia donghaensis DSW-1</name>
    <dbReference type="NCBI Taxonomy" id="1300343"/>
    <lineage>
        <taxon>Bacteria</taxon>
        <taxon>Pseudomonadati</taxon>
        <taxon>Bacteroidota</taxon>
        <taxon>Flavobacteriia</taxon>
        <taxon>Flavobacteriales</taxon>
        <taxon>Flavobacteriaceae</taxon>
        <taxon>Dokdonia</taxon>
    </lineage>
</organism>
<dbReference type="AlphaFoldDB" id="A0A0A2GTQ4"/>
<name>A0A0A2GTQ4_9FLAO</name>
<dbReference type="SUPFAM" id="SSF52172">
    <property type="entry name" value="CheY-like"/>
    <property type="match status" value="1"/>
</dbReference>
<comment type="caution">
    <text evidence="1">The sequence shown here is derived from an EMBL/GenBank/DDBJ whole genome shotgun (WGS) entry which is preliminary data.</text>
</comment>
<proteinExistence type="predicted"/>